<dbReference type="InterPro" id="IPR011051">
    <property type="entry name" value="RmlC_Cupin_sf"/>
</dbReference>
<dbReference type="OrthoDB" id="5370773at2759"/>
<reference evidence="3" key="1">
    <citation type="journal article" date="2014" name="Nat. Commun.">
        <title>Genomic adaptations of the halophilic Dead Sea filamentous fungus Eurotium rubrum.</title>
        <authorList>
            <person name="Kis-Papo T."/>
            <person name="Weig A.R."/>
            <person name="Riley R."/>
            <person name="Persoh D."/>
            <person name="Salamov A."/>
            <person name="Sun H."/>
            <person name="Lipzen A."/>
            <person name="Wasser S.P."/>
            <person name="Rambold G."/>
            <person name="Grigoriev I.V."/>
            <person name="Nevo E."/>
        </authorList>
    </citation>
    <scope>NUCLEOTIDE SEQUENCE [LARGE SCALE GENOMIC DNA]</scope>
    <source>
        <strain evidence="3">CBS 135680</strain>
    </source>
</reference>
<organism evidence="2 3">
    <name type="scientific">Aspergillus ruber (strain CBS 135680)</name>
    <dbReference type="NCBI Taxonomy" id="1388766"/>
    <lineage>
        <taxon>Eukaryota</taxon>
        <taxon>Fungi</taxon>
        <taxon>Dikarya</taxon>
        <taxon>Ascomycota</taxon>
        <taxon>Pezizomycotina</taxon>
        <taxon>Eurotiomycetes</taxon>
        <taxon>Eurotiomycetidae</taxon>
        <taxon>Eurotiales</taxon>
        <taxon>Aspergillaceae</taxon>
        <taxon>Aspergillus</taxon>
        <taxon>Aspergillus subgen. Aspergillus</taxon>
    </lineage>
</organism>
<dbReference type="GeneID" id="63701032"/>
<accession>A0A017S4Z1</accession>
<dbReference type="Proteomes" id="UP000019804">
    <property type="component" value="Unassembled WGS sequence"/>
</dbReference>
<dbReference type="RefSeq" id="XP_040634945.1">
    <property type="nucleotide sequence ID" value="XM_040785908.1"/>
</dbReference>
<dbReference type="EMBL" id="KK088447">
    <property type="protein sequence ID" value="EYE91255.1"/>
    <property type="molecule type" value="Genomic_DNA"/>
</dbReference>
<keyword evidence="3" id="KW-1185">Reference proteome</keyword>
<keyword evidence="1" id="KW-0732">Signal</keyword>
<dbReference type="HOGENOM" id="CLU_060566_0_0_1"/>
<feature type="chain" id="PRO_5012587829" evidence="1">
    <location>
        <begin position="16"/>
        <end position="364"/>
    </location>
</feature>
<dbReference type="PANTHER" id="PTHR43346">
    <property type="entry name" value="LIGAND BINDING DOMAIN PROTEIN, PUTATIVE (AFU_ORTHOLOGUE AFUA_6G14370)-RELATED"/>
    <property type="match status" value="1"/>
</dbReference>
<sequence length="364" mass="39994">MRSFFLLAAAGLASSLSVDDLYLENAPSSPRPYIIPHYADSHSVYVGSQVYRFPVTGPSSDYAFTLMSTNAPASGSLGVLPHIHQAHYENFFNFKGRFQLWAQKDDAEQQGRLLTQGDYGSVPRNTTHTFQILDPDTEMVGVVVPGGFEDLFYTLGQNFTSSTNTPYTPAAVNESSPNANTISSLQQFDVYAKLDFNPRRDFANGSAPSSNWHEESNSLGTPGKPYFIANNYGPKYLNARHGAYQIVQPLVSPSQSQDVNFTMSTILINRPRNGASGATVPTWEGPGAAAFEVLEGSLKIQIGEYPVATLNSGDVAFIPKKTEYKYWTEGAVAKVLYVSSGKEGVDQQLIREGKKWEYVAFPRH</sequence>
<evidence type="ECO:0000256" key="1">
    <source>
        <dbReference type="SAM" id="SignalP"/>
    </source>
</evidence>
<dbReference type="STRING" id="1388766.A0A017S4Z1"/>
<evidence type="ECO:0000313" key="2">
    <source>
        <dbReference type="EMBL" id="EYE91255.1"/>
    </source>
</evidence>
<dbReference type="PANTHER" id="PTHR43346:SF1">
    <property type="entry name" value="QUERCETIN 2,3-DIOXYGENASE-RELATED"/>
    <property type="match status" value="1"/>
</dbReference>
<dbReference type="CDD" id="cd20281">
    <property type="entry name" value="cupin_QDO_C"/>
    <property type="match status" value="1"/>
</dbReference>
<dbReference type="Gene3D" id="2.60.120.10">
    <property type="entry name" value="Jelly Rolls"/>
    <property type="match status" value="2"/>
</dbReference>
<protein>
    <submittedName>
        <fullName evidence="2">RmlC-like cupin</fullName>
    </submittedName>
</protein>
<dbReference type="AlphaFoldDB" id="A0A017S4Z1"/>
<dbReference type="CDD" id="cd02215">
    <property type="entry name" value="cupin_QDO_N_C"/>
    <property type="match status" value="1"/>
</dbReference>
<evidence type="ECO:0000313" key="3">
    <source>
        <dbReference type="Proteomes" id="UP000019804"/>
    </source>
</evidence>
<proteinExistence type="predicted"/>
<dbReference type="InterPro" id="IPR014710">
    <property type="entry name" value="RmlC-like_jellyroll"/>
</dbReference>
<gene>
    <name evidence="2" type="ORF">EURHEDRAFT_509149</name>
</gene>
<dbReference type="InterPro" id="IPR052538">
    <property type="entry name" value="Flavonoid_dioxygenase-like"/>
</dbReference>
<feature type="signal peptide" evidence="1">
    <location>
        <begin position="1"/>
        <end position="15"/>
    </location>
</feature>
<name>A0A017S4Z1_ASPRC</name>
<dbReference type="SUPFAM" id="SSF51182">
    <property type="entry name" value="RmlC-like cupins"/>
    <property type="match status" value="1"/>
</dbReference>